<dbReference type="EMBL" id="KN832575">
    <property type="protein sequence ID" value="KII83629.1"/>
    <property type="molecule type" value="Genomic_DNA"/>
</dbReference>
<feature type="active site" evidence="8 10">
    <location>
        <position position="783"/>
    </location>
</feature>
<dbReference type="Gene3D" id="1.20.5.5270">
    <property type="match status" value="1"/>
</dbReference>
<dbReference type="GO" id="GO:0005524">
    <property type="term" value="F:ATP binding"/>
    <property type="evidence" value="ECO:0007669"/>
    <property type="project" value="UniProtKB-KW"/>
</dbReference>
<dbReference type="Proteomes" id="UP000053263">
    <property type="component" value="Unassembled WGS sequence"/>
</dbReference>
<dbReference type="GO" id="GO:0006508">
    <property type="term" value="P:proteolysis"/>
    <property type="evidence" value="ECO:0007669"/>
    <property type="project" value="UniProtKB-KW"/>
</dbReference>
<dbReference type="InterPro" id="IPR003959">
    <property type="entry name" value="ATPase_AAA_core"/>
</dbReference>
<dbReference type="GO" id="GO:0004252">
    <property type="term" value="F:serine-type endopeptidase activity"/>
    <property type="evidence" value="ECO:0007669"/>
    <property type="project" value="UniProtKB-UniRule"/>
</dbReference>
<dbReference type="GO" id="GO:0016887">
    <property type="term" value="F:ATP hydrolysis activity"/>
    <property type="evidence" value="ECO:0007669"/>
    <property type="project" value="InterPro"/>
</dbReference>
<feature type="binding site" evidence="9">
    <location>
        <begin position="442"/>
        <end position="449"/>
    </location>
    <ligand>
        <name>ATP</name>
        <dbReference type="ChEBI" id="CHEBI:30616"/>
    </ligand>
</feature>
<dbReference type="PROSITE" id="PS51786">
    <property type="entry name" value="LON_PROTEOLYTIC"/>
    <property type="match status" value="1"/>
</dbReference>
<dbReference type="Pfam" id="PF02190">
    <property type="entry name" value="LON_substr_bdg"/>
    <property type="match status" value="1"/>
</dbReference>
<evidence type="ECO:0000256" key="6">
    <source>
        <dbReference type="ARBA" id="ARBA00050665"/>
    </source>
</evidence>
<dbReference type="InterPro" id="IPR027065">
    <property type="entry name" value="Lon_Prtase"/>
</dbReference>
<dbReference type="SMART" id="SM00382">
    <property type="entry name" value="AAA"/>
    <property type="match status" value="1"/>
</dbReference>
<evidence type="ECO:0000259" key="15">
    <source>
        <dbReference type="PROSITE" id="PS51787"/>
    </source>
</evidence>
<evidence type="ECO:0000256" key="4">
    <source>
        <dbReference type="ARBA" id="ARBA00022825"/>
    </source>
</evidence>
<organism evidence="16 17">
    <name type="scientific">Plicaturopsis crispa FD-325 SS-3</name>
    <dbReference type="NCBI Taxonomy" id="944288"/>
    <lineage>
        <taxon>Eukaryota</taxon>
        <taxon>Fungi</taxon>
        <taxon>Dikarya</taxon>
        <taxon>Basidiomycota</taxon>
        <taxon>Agaricomycotina</taxon>
        <taxon>Agaricomycetes</taxon>
        <taxon>Agaricomycetidae</taxon>
        <taxon>Amylocorticiales</taxon>
        <taxon>Amylocorticiaceae</taxon>
        <taxon>Plicatura</taxon>
        <taxon>Plicaturopsis crispa</taxon>
    </lineage>
</organism>
<evidence type="ECO:0000313" key="16">
    <source>
        <dbReference type="EMBL" id="KII83629.1"/>
    </source>
</evidence>
<dbReference type="GO" id="GO:0004176">
    <property type="term" value="F:ATP-dependent peptidase activity"/>
    <property type="evidence" value="ECO:0007669"/>
    <property type="project" value="UniProtKB-UniRule"/>
</dbReference>
<evidence type="ECO:0000256" key="12">
    <source>
        <dbReference type="RuleBase" id="RU000592"/>
    </source>
</evidence>
<feature type="domain" description="Lon N-terminal" evidence="15">
    <location>
        <begin position="6"/>
        <end position="219"/>
    </location>
</feature>
<comment type="similarity">
    <text evidence="7 10 11">Belongs to the peptidase S16 family.</text>
</comment>
<feature type="compositionally biased region" description="Polar residues" evidence="13">
    <location>
        <begin position="258"/>
        <end position="273"/>
    </location>
</feature>
<dbReference type="Gene3D" id="1.20.58.1480">
    <property type="match status" value="1"/>
</dbReference>
<dbReference type="Gene3D" id="3.40.50.300">
    <property type="entry name" value="P-loop containing nucleotide triphosphate hydrolases"/>
    <property type="match status" value="1"/>
</dbReference>
<dbReference type="InterPro" id="IPR014721">
    <property type="entry name" value="Ribsml_uS5_D2-typ_fold_subgr"/>
</dbReference>
<sequence length="894" mass="97317">MSSSKLRILPLPHPLVLLPSARLTFPVSRSVAAVLVDLIDDQQPVLAAVPVISPSRTISASVDANNTDGALCEYGTAVRVTRLSRPPARNPRQPYMLTLQGLSRIRICGPLPPSTGAATLVEHDIEYADEGGVPDREVVETFKSAALRLLDRLAGDATQQSRREGWVKVATMVEDISADKAGWLADAIISLVNAEYTFLSTPNATDRLKLATELFTKQASISEVQRKIATAVDESLSKQQKEFFLRQQMAAIERELQNLHNKPSSKGTISGGSPRSEEKSGSELDDDAHAEEEDMADLKRGIEAMEPGSEERKMGVREWRRLKRIPAGSVENGVIRSYLEWLVAIPWPKSSATAREDTKALQDPVFLSRAREQLDADHFGLEKVKRRLIEYVAIVRLKEMNAAREAEAQSKALVKRDENPPAPTVKRPAKKGVKGPILLFQGPPGVGKTSLGQSIAKALNRPFQRISLGGVRDEAEIRGHRRTYVASGPGLIVQALRKAGRADPVLLLDEIDKVGGSNFHGDPAAALLEVLDPEQNHSFNDHYVNVPVDLSEVLFICTSNTLDTIAAPLLDRCEIIQLSGYTYDEKVSIAKRFLLPKQVAANGLPPTHVQLTDGALQTIATHYTREAGVRSLERAIGAVARYKAVQWAEHVDSGKPEDDAGYKRTVEESELEAILGIARWDGEEREREQRKGVVYGLVVTGLGEGGILPVESITVPGSGKLKLTGSLGEVIKESGEIALSWVKTHAYDLCITNSRAEDPMKVPDPIDVHLHLPAGAQKKDGPSAGIAMTCALVSLLTGACVPSNVAMTGEITLRGRVTPVGGIKEKVLGAHRAQITKVILPWANRKDVEHDVAAEVRDAMQFVFVRTISEALEAAFGKGTLGWRRNTVLLESRL</sequence>
<dbReference type="InterPro" id="IPR008269">
    <property type="entry name" value="Lon_proteolytic"/>
</dbReference>
<feature type="domain" description="Lon proteolytic" evidence="14">
    <location>
        <begin position="688"/>
        <end position="878"/>
    </location>
</feature>
<dbReference type="CDD" id="cd19500">
    <property type="entry name" value="RecA-like_Lon"/>
    <property type="match status" value="1"/>
</dbReference>
<keyword evidence="1 7" id="KW-0645">Protease</keyword>
<dbReference type="SUPFAM" id="SSF52540">
    <property type="entry name" value="P-loop containing nucleoside triphosphate hydrolases"/>
    <property type="match status" value="1"/>
</dbReference>
<evidence type="ECO:0000259" key="14">
    <source>
        <dbReference type="PROSITE" id="PS51786"/>
    </source>
</evidence>
<dbReference type="InterPro" id="IPR020568">
    <property type="entry name" value="Ribosomal_Su5_D2-typ_SF"/>
</dbReference>
<dbReference type="Gene3D" id="1.10.8.60">
    <property type="match status" value="1"/>
</dbReference>
<evidence type="ECO:0000256" key="7">
    <source>
        <dbReference type="PIRNR" id="PIRNR001174"/>
    </source>
</evidence>
<dbReference type="InterPro" id="IPR003593">
    <property type="entry name" value="AAA+_ATPase"/>
</dbReference>
<dbReference type="FunFam" id="3.40.50.300:FF:000021">
    <property type="entry name" value="Lon protease homolog"/>
    <property type="match status" value="1"/>
</dbReference>
<evidence type="ECO:0000256" key="2">
    <source>
        <dbReference type="ARBA" id="ARBA00022741"/>
    </source>
</evidence>
<evidence type="ECO:0000256" key="5">
    <source>
        <dbReference type="ARBA" id="ARBA00022840"/>
    </source>
</evidence>
<dbReference type="PROSITE" id="PS01046">
    <property type="entry name" value="LON_SER"/>
    <property type="match status" value="1"/>
</dbReference>
<dbReference type="GO" id="GO:0030163">
    <property type="term" value="P:protein catabolic process"/>
    <property type="evidence" value="ECO:0007669"/>
    <property type="project" value="InterPro"/>
</dbReference>
<dbReference type="Pfam" id="PF22667">
    <property type="entry name" value="Lon_lid"/>
    <property type="match status" value="1"/>
</dbReference>
<reference evidence="16 17" key="1">
    <citation type="submission" date="2014-06" db="EMBL/GenBank/DDBJ databases">
        <title>Evolutionary Origins and Diversification of the Mycorrhizal Mutualists.</title>
        <authorList>
            <consortium name="DOE Joint Genome Institute"/>
            <consortium name="Mycorrhizal Genomics Consortium"/>
            <person name="Kohler A."/>
            <person name="Kuo A."/>
            <person name="Nagy L.G."/>
            <person name="Floudas D."/>
            <person name="Copeland A."/>
            <person name="Barry K.W."/>
            <person name="Cichocki N."/>
            <person name="Veneault-Fourrey C."/>
            <person name="LaButti K."/>
            <person name="Lindquist E.A."/>
            <person name="Lipzen A."/>
            <person name="Lundell T."/>
            <person name="Morin E."/>
            <person name="Murat C."/>
            <person name="Riley R."/>
            <person name="Ohm R."/>
            <person name="Sun H."/>
            <person name="Tunlid A."/>
            <person name="Henrissat B."/>
            <person name="Grigoriev I.V."/>
            <person name="Hibbett D.S."/>
            <person name="Martin F."/>
        </authorList>
    </citation>
    <scope>NUCLEOTIDE SEQUENCE [LARGE SCALE GENOMIC DNA]</scope>
    <source>
        <strain evidence="16 17">FD-325 SS-3</strain>
    </source>
</reference>
<dbReference type="SMART" id="SM00464">
    <property type="entry name" value="LON"/>
    <property type="match status" value="1"/>
</dbReference>
<keyword evidence="2 7" id="KW-0547">Nucleotide-binding</keyword>
<comment type="catalytic activity">
    <reaction evidence="6">
        <text>Hydrolysis of proteins in presence of ATP.</text>
        <dbReference type="EC" id="3.4.21.53"/>
    </reaction>
</comment>
<proteinExistence type="inferred from homology"/>
<protein>
    <recommendedName>
        <fullName evidence="7 12">Lon protease homolog</fullName>
        <ecNumber evidence="7 12">3.4.21.-</ecNumber>
    </recommendedName>
</protein>
<dbReference type="Gene3D" id="3.30.230.10">
    <property type="match status" value="1"/>
</dbReference>
<dbReference type="PROSITE" id="PS51787">
    <property type="entry name" value="LON_N"/>
    <property type="match status" value="1"/>
</dbReference>
<evidence type="ECO:0000256" key="1">
    <source>
        <dbReference type="ARBA" id="ARBA00022670"/>
    </source>
</evidence>
<keyword evidence="17" id="KW-1185">Reference proteome</keyword>
<dbReference type="EC" id="3.4.21.-" evidence="7 12"/>
<dbReference type="InterPro" id="IPR008268">
    <property type="entry name" value="Peptidase_S16_AS"/>
</dbReference>
<keyword evidence="5 7" id="KW-0067">ATP-binding</keyword>
<keyword evidence="3 7" id="KW-0378">Hydrolase</keyword>
<evidence type="ECO:0000256" key="11">
    <source>
        <dbReference type="RuleBase" id="RU000591"/>
    </source>
</evidence>
<dbReference type="PANTHER" id="PTHR10046">
    <property type="entry name" value="ATP DEPENDENT LON PROTEASE FAMILY MEMBER"/>
    <property type="match status" value="1"/>
</dbReference>
<dbReference type="OrthoDB" id="2411602at2759"/>
<accession>A0A0C9T2Z5</accession>
<dbReference type="NCBIfam" id="TIGR00763">
    <property type="entry name" value="lon"/>
    <property type="match status" value="1"/>
</dbReference>
<evidence type="ECO:0000256" key="8">
    <source>
        <dbReference type="PIRSR" id="PIRSR001174-1"/>
    </source>
</evidence>
<evidence type="ECO:0000256" key="10">
    <source>
        <dbReference type="PROSITE-ProRule" id="PRU01122"/>
    </source>
</evidence>
<dbReference type="Pfam" id="PF00004">
    <property type="entry name" value="AAA"/>
    <property type="match status" value="1"/>
</dbReference>
<feature type="region of interest" description="Disordered" evidence="13">
    <location>
        <begin position="255"/>
        <end position="292"/>
    </location>
</feature>
<dbReference type="InterPro" id="IPR004815">
    <property type="entry name" value="Lon_bac/euk-typ"/>
</dbReference>
<dbReference type="InterPro" id="IPR027417">
    <property type="entry name" value="P-loop_NTPase"/>
</dbReference>
<dbReference type="SUPFAM" id="SSF88697">
    <property type="entry name" value="PUA domain-like"/>
    <property type="match status" value="1"/>
</dbReference>
<dbReference type="PIRSF" id="PIRSF001174">
    <property type="entry name" value="Lon_proteas"/>
    <property type="match status" value="1"/>
</dbReference>
<name>A0A0C9T2Z5_PLICR</name>
<dbReference type="InterPro" id="IPR015947">
    <property type="entry name" value="PUA-like_sf"/>
</dbReference>
<dbReference type="AlphaFoldDB" id="A0A0C9T2Z5"/>
<evidence type="ECO:0000256" key="9">
    <source>
        <dbReference type="PIRSR" id="PIRSR001174-2"/>
    </source>
</evidence>
<evidence type="ECO:0000256" key="3">
    <source>
        <dbReference type="ARBA" id="ARBA00022801"/>
    </source>
</evidence>
<dbReference type="PRINTS" id="PR00830">
    <property type="entry name" value="ENDOLAPTASE"/>
</dbReference>
<keyword evidence="4 7" id="KW-0720">Serine protease</keyword>
<dbReference type="InterPro" id="IPR003111">
    <property type="entry name" value="Lon_prtase_N"/>
</dbReference>
<evidence type="ECO:0000256" key="13">
    <source>
        <dbReference type="SAM" id="MobiDB-lite"/>
    </source>
</evidence>
<dbReference type="HOGENOM" id="CLU_004109_4_0_1"/>
<dbReference type="InterPro" id="IPR054594">
    <property type="entry name" value="Lon_lid"/>
</dbReference>
<dbReference type="SUPFAM" id="SSF54211">
    <property type="entry name" value="Ribosomal protein S5 domain 2-like"/>
    <property type="match status" value="1"/>
</dbReference>
<evidence type="ECO:0000313" key="17">
    <source>
        <dbReference type="Proteomes" id="UP000053263"/>
    </source>
</evidence>
<gene>
    <name evidence="16" type="ORF">PLICRDRAFT_119273</name>
</gene>
<dbReference type="Pfam" id="PF05362">
    <property type="entry name" value="Lon_C"/>
    <property type="match status" value="1"/>
</dbReference>
<feature type="active site" evidence="8 10">
    <location>
        <position position="826"/>
    </location>
</feature>
<feature type="compositionally biased region" description="Acidic residues" evidence="13">
    <location>
        <begin position="283"/>
        <end position="292"/>
    </location>
</feature>